<dbReference type="CDD" id="cd13585">
    <property type="entry name" value="PBP2_TMBP_like"/>
    <property type="match status" value="1"/>
</dbReference>
<dbReference type="Pfam" id="PF13416">
    <property type="entry name" value="SBP_bac_8"/>
    <property type="match status" value="1"/>
</dbReference>
<comment type="caution">
    <text evidence="2">The sequence shown here is derived from an EMBL/GenBank/DDBJ whole genome shotgun (WGS) entry which is preliminary data.</text>
</comment>
<dbReference type="Gene3D" id="3.40.190.10">
    <property type="entry name" value="Periplasmic binding protein-like II"/>
    <property type="match status" value="2"/>
</dbReference>
<dbReference type="PANTHER" id="PTHR43649:SF11">
    <property type="entry name" value="ABC TRANSPORTER SUBSTRATE-BINDING PROTEIN YESO-RELATED"/>
    <property type="match status" value="1"/>
</dbReference>
<name>A0ABW4V5A5_9MICO</name>
<dbReference type="EMBL" id="JBHUHF010000001">
    <property type="protein sequence ID" value="MFD2025725.1"/>
    <property type="molecule type" value="Genomic_DNA"/>
</dbReference>
<dbReference type="SUPFAM" id="SSF53850">
    <property type="entry name" value="Periplasmic binding protein-like II"/>
    <property type="match status" value="1"/>
</dbReference>
<feature type="signal peptide" evidence="1">
    <location>
        <begin position="1"/>
        <end position="31"/>
    </location>
</feature>
<keyword evidence="3" id="KW-1185">Reference proteome</keyword>
<gene>
    <name evidence="2" type="ORF">ACFSL2_09390</name>
</gene>
<reference evidence="3" key="1">
    <citation type="journal article" date="2019" name="Int. J. Syst. Evol. Microbiol.">
        <title>The Global Catalogue of Microorganisms (GCM) 10K type strain sequencing project: providing services to taxonomists for standard genome sequencing and annotation.</title>
        <authorList>
            <consortium name="The Broad Institute Genomics Platform"/>
            <consortium name="The Broad Institute Genome Sequencing Center for Infectious Disease"/>
            <person name="Wu L."/>
            <person name="Ma J."/>
        </authorList>
    </citation>
    <scope>NUCLEOTIDE SEQUENCE [LARGE SCALE GENOMIC DNA]</scope>
    <source>
        <strain evidence="3">CCM 7043</strain>
    </source>
</reference>
<keyword evidence="1" id="KW-0732">Signal</keyword>
<proteinExistence type="predicted"/>
<feature type="chain" id="PRO_5045851446" evidence="1">
    <location>
        <begin position="32"/>
        <end position="429"/>
    </location>
</feature>
<sequence length="429" mass="46313">MNTARISRRPLWRLAAGAVSLAVLVGATGCAGGSGDDGTATIRFSWWGSEERTARMQEAIDLFEAENPDIQVEGDFVDWSGYWDKLATSVAGGNTPDVLMQEDRYLGDYANRGVLADLGEYEIATDDMDATLLGSGEIDGTQYGVPTGSNVYTVLANPAMFEAAGVEMPDDTTWTWDDYEEIANAISDGSEDGIYGTSDYSYNETAFSVYVRQHGQSLLDENGELGYDDELLVEWFERSLRLQEEGGQPPADEALNLDLLDSPIAKNVAAMTITWSAQLGPVSTAAGQELVPLRMPGESEFERTGMFFKPGMYLAQAADTEHPEAAAKFIDFFVNSPEVGEIFLTELGLPSSAPVRDAVTANLPESEQVAADYVVDLADEIEDAPAPLPNGAGDLADIMNRINSDVLFERQTPEEAAAQFRSEAEAAIG</sequence>
<dbReference type="PANTHER" id="PTHR43649">
    <property type="entry name" value="ARABINOSE-BINDING PROTEIN-RELATED"/>
    <property type="match status" value="1"/>
</dbReference>
<organism evidence="2 3">
    <name type="scientific">Promicromonospora aerolata</name>
    <dbReference type="NCBI Taxonomy" id="195749"/>
    <lineage>
        <taxon>Bacteria</taxon>
        <taxon>Bacillati</taxon>
        <taxon>Actinomycetota</taxon>
        <taxon>Actinomycetes</taxon>
        <taxon>Micrococcales</taxon>
        <taxon>Promicromonosporaceae</taxon>
        <taxon>Promicromonospora</taxon>
    </lineage>
</organism>
<evidence type="ECO:0000313" key="2">
    <source>
        <dbReference type="EMBL" id="MFD2025725.1"/>
    </source>
</evidence>
<dbReference type="RefSeq" id="WP_377197602.1">
    <property type="nucleotide sequence ID" value="NZ_JBHUHF010000001.1"/>
</dbReference>
<protein>
    <submittedName>
        <fullName evidence="2">ABC transporter substrate-binding protein</fullName>
    </submittedName>
</protein>
<dbReference type="PROSITE" id="PS51257">
    <property type="entry name" value="PROKAR_LIPOPROTEIN"/>
    <property type="match status" value="1"/>
</dbReference>
<dbReference type="InterPro" id="IPR050490">
    <property type="entry name" value="Bact_solute-bd_prot1"/>
</dbReference>
<evidence type="ECO:0000313" key="3">
    <source>
        <dbReference type="Proteomes" id="UP001597338"/>
    </source>
</evidence>
<accession>A0ABW4V5A5</accession>
<dbReference type="Proteomes" id="UP001597338">
    <property type="component" value="Unassembled WGS sequence"/>
</dbReference>
<dbReference type="InterPro" id="IPR006059">
    <property type="entry name" value="SBP"/>
</dbReference>
<evidence type="ECO:0000256" key="1">
    <source>
        <dbReference type="SAM" id="SignalP"/>
    </source>
</evidence>